<reference evidence="3" key="1">
    <citation type="journal article" date="2017" name="Plant J.">
        <title>The pomegranate (Punica granatum L.) genome and the genomics of punicalagin biosynthesis.</title>
        <authorList>
            <person name="Qin G."/>
            <person name="Xu C."/>
            <person name="Ming R."/>
            <person name="Tang H."/>
            <person name="Guyot R."/>
            <person name="Kramer E.M."/>
            <person name="Hu Y."/>
            <person name="Yi X."/>
            <person name="Qi Y."/>
            <person name="Xu X."/>
            <person name="Gao Z."/>
            <person name="Pan H."/>
            <person name="Jian J."/>
            <person name="Tian Y."/>
            <person name="Yue Z."/>
            <person name="Xu Y."/>
        </authorList>
    </citation>
    <scope>NUCLEOTIDE SEQUENCE [LARGE SCALE GENOMIC DNA]</scope>
    <source>
        <strain evidence="3">cv. Dabenzi</strain>
    </source>
</reference>
<organism evidence="2 3">
    <name type="scientific">Punica granatum</name>
    <name type="common">Pomegranate</name>
    <dbReference type="NCBI Taxonomy" id="22663"/>
    <lineage>
        <taxon>Eukaryota</taxon>
        <taxon>Viridiplantae</taxon>
        <taxon>Streptophyta</taxon>
        <taxon>Embryophyta</taxon>
        <taxon>Tracheophyta</taxon>
        <taxon>Spermatophyta</taxon>
        <taxon>Magnoliopsida</taxon>
        <taxon>eudicotyledons</taxon>
        <taxon>Gunneridae</taxon>
        <taxon>Pentapetalae</taxon>
        <taxon>rosids</taxon>
        <taxon>malvids</taxon>
        <taxon>Myrtales</taxon>
        <taxon>Lythraceae</taxon>
        <taxon>Punica</taxon>
    </lineage>
</organism>
<sequence length="80" mass="8563">MEESATNIKEESAPKPVEESGPLVEVLPSIDISEEGNPSFQSEASNKDDEHAGKVDSRKVRVATSGVAQVVLKVQGTRRS</sequence>
<proteinExistence type="predicted"/>
<feature type="region of interest" description="Disordered" evidence="1">
    <location>
        <begin position="1"/>
        <end position="60"/>
    </location>
</feature>
<dbReference type="Proteomes" id="UP000197138">
    <property type="component" value="Unassembled WGS sequence"/>
</dbReference>
<evidence type="ECO:0000313" key="3">
    <source>
        <dbReference type="Proteomes" id="UP000197138"/>
    </source>
</evidence>
<gene>
    <name evidence="2" type="ORF">CDL15_Pgr024249</name>
</gene>
<dbReference type="EMBL" id="MTKT01000666">
    <property type="protein sequence ID" value="OWM89501.1"/>
    <property type="molecule type" value="Genomic_DNA"/>
</dbReference>
<feature type="compositionally biased region" description="Basic and acidic residues" evidence="1">
    <location>
        <begin position="45"/>
        <end position="59"/>
    </location>
</feature>
<comment type="caution">
    <text evidence="2">The sequence shown here is derived from an EMBL/GenBank/DDBJ whole genome shotgun (WGS) entry which is preliminary data.</text>
</comment>
<name>A0A218XYD6_PUNGR</name>
<accession>A0A218XYD6</accession>
<evidence type="ECO:0000313" key="2">
    <source>
        <dbReference type="EMBL" id="OWM89501.1"/>
    </source>
</evidence>
<protein>
    <submittedName>
        <fullName evidence="2">Uncharacterized protein</fullName>
    </submittedName>
</protein>
<feature type="compositionally biased region" description="Basic and acidic residues" evidence="1">
    <location>
        <begin position="8"/>
        <end position="18"/>
    </location>
</feature>
<evidence type="ECO:0000256" key="1">
    <source>
        <dbReference type="SAM" id="MobiDB-lite"/>
    </source>
</evidence>
<dbReference type="AlphaFoldDB" id="A0A218XYD6"/>